<name>A0A1F6EFT7_9BACT</name>
<proteinExistence type="inferred from homology"/>
<organism evidence="2 3">
    <name type="scientific">Candidatus Kaiserbacteria bacterium RIFCSPLOWO2_01_FULL_53_17</name>
    <dbReference type="NCBI Taxonomy" id="1798511"/>
    <lineage>
        <taxon>Bacteria</taxon>
        <taxon>Candidatus Kaiseribacteriota</taxon>
    </lineage>
</organism>
<gene>
    <name evidence="2" type="ORF">A3A38_04145</name>
</gene>
<dbReference type="CDD" id="cd23763">
    <property type="entry name" value="ASKHA_ATPase_ROK"/>
    <property type="match status" value="1"/>
</dbReference>
<dbReference type="PANTHER" id="PTHR18964">
    <property type="entry name" value="ROK (REPRESSOR, ORF, KINASE) FAMILY"/>
    <property type="match status" value="1"/>
</dbReference>
<comment type="caution">
    <text evidence="2">The sequence shown here is derived from an EMBL/GenBank/DDBJ whole genome shotgun (WGS) entry which is preliminary data.</text>
</comment>
<reference evidence="2 3" key="1">
    <citation type="journal article" date="2016" name="Nat. Commun.">
        <title>Thousands of microbial genomes shed light on interconnected biogeochemical processes in an aquifer system.</title>
        <authorList>
            <person name="Anantharaman K."/>
            <person name="Brown C.T."/>
            <person name="Hug L.A."/>
            <person name="Sharon I."/>
            <person name="Castelle C.J."/>
            <person name="Probst A.J."/>
            <person name="Thomas B.C."/>
            <person name="Singh A."/>
            <person name="Wilkins M.J."/>
            <person name="Karaoz U."/>
            <person name="Brodie E.L."/>
            <person name="Williams K.H."/>
            <person name="Hubbard S.S."/>
            <person name="Banfield J.F."/>
        </authorList>
    </citation>
    <scope>NUCLEOTIDE SEQUENCE [LARGE SCALE GENOMIC DNA]</scope>
</reference>
<dbReference type="AlphaFoldDB" id="A0A1F6EFT7"/>
<accession>A0A1F6EFT7</accession>
<evidence type="ECO:0000313" key="2">
    <source>
        <dbReference type="EMBL" id="OGG72521.1"/>
    </source>
</evidence>
<dbReference type="PANTHER" id="PTHR18964:SF149">
    <property type="entry name" value="BIFUNCTIONAL UDP-N-ACETYLGLUCOSAMINE 2-EPIMERASE_N-ACETYLMANNOSAMINE KINASE"/>
    <property type="match status" value="1"/>
</dbReference>
<dbReference type="EMBL" id="MFLY01000046">
    <property type="protein sequence ID" value="OGG72521.1"/>
    <property type="molecule type" value="Genomic_DNA"/>
</dbReference>
<dbReference type="Proteomes" id="UP000177306">
    <property type="component" value="Unassembled WGS sequence"/>
</dbReference>
<sequence>MGDAGHIVFDVGGTKMRVATAEDETLGEVKKVPTPQDMTETIQTLARIARRIGENRIRCAAGCIPAQTDLERGVYDANNRPAWNGRHFDTELSTALGVPVKVANDCAVIGLGEYRRGAGKGARAMAYVTVSTGVGAARIVDGAIAPLEDFFLGHELIDGEELEDLVSGTAVKKKFGIEPKDLESLEERNKLADILAEGLSILIETWSPDTIVLGGSMIVGVNPIPLERVQSELAKRLSQPIAVKMAELGDNGGLVGAAILAQKILPAG</sequence>
<protein>
    <recommendedName>
        <fullName evidence="4">ROK family protein</fullName>
    </recommendedName>
</protein>
<dbReference type="Gene3D" id="3.30.420.40">
    <property type="match status" value="2"/>
</dbReference>
<dbReference type="Pfam" id="PF00480">
    <property type="entry name" value="ROK"/>
    <property type="match status" value="1"/>
</dbReference>
<evidence type="ECO:0008006" key="4">
    <source>
        <dbReference type="Google" id="ProtNLM"/>
    </source>
</evidence>
<dbReference type="SUPFAM" id="SSF53067">
    <property type="entry name" value="Actin-like ATPase domain"/>
    <property type="match status" value="1"/>
</dbReference>
<dbReference type="InterPro" id="IPR043129">
    <property type="entry name" value="ATPase_NBD"/>
</dbReference>
<comment type="similarity">
    <text evidence="1">Belongs to the ROK (NagC/XylR) family.</text>
</comment>
<dbReference type="InterPro" id="IPR000600">
    <property type="entry name" value="ROK"/>
</dbReference>
<evidence type="ECO:0000256" key="1">
    <source>
        <dbReference type="ARBA" id="ARBA00006479"/>
    </source>
</evidence>
<evidence type="ECO:0000313" key="3">
    <source>
        <dbReference type="Proteomes" id="UP000177306"/>
    </source>
</evidence>